<organism evidence="7 8">
    <name type="scientific">Auraticoccus monumenti</name>
    <dbReference type="NCBI Taxonomy" id="675864"/>
    <lineage>
        <taxon>Bacteria</taxon>
        <taxon>Bacillati</taxon>
        <taxon>Actinomycetota</taxon>
        <taxon>Actinomycetes</taxon>
        <taxon>Propionibacteriales</taxon>
        <taxon>Propionibacteriaceae</taxon>
        <taxon>Auraticoccus</taxon>
    </lineage>
</organism>
<dbReference type="AlphaFoldDB" id="A0A1G6TCA9"/>
<dbReference type="GO" id="GO:0005990">
    <property type="term" value="P:lactose catabolic process"/>
    <property type="evidence" value="ECO:0007669"/>
    <property type="project" value="TreeGrafter"/>
</dbReference>
<sequence length="960" mass="104820">MTTTETFLADATPSTQDADPFQLDVAGTWSLRLDPDDVGERERWFAEDIDGTDQVRLPGSLQEQGFGDEITVDTPWTGLVVDRSFYTDDRYAPYREPGAVAVPFWLQPRRYYRGAAWFSREVAVPESWRGRRVVLDLERVHWESTLWLDDRRVGSERSLSTPHRFDLGVLEPGRHRLTLRVDNRTIVDVGPNAHSISDHTQGNWNGVIGELTLTAQPVVVISHVMTLPDVERRSVRVKVDLASGTAGVGAGTVTATVRRVGANAAPVSVSASFDSEQSRDLVERGMVAGGGHVDLDVELGEDAPTWDEFSPALHELTVELETTVDGAVHTHGRTLTFGLRSVGTEGTQITVNGRRTFIRGTLESGVHPLTGHPPTDVASWRRIIDICQAHGLNLLRFHSWCPPEAAFVAANQAGFYLQVEGPVWANQGAAIGESRPVDAYVYEETTAILRTFGHHPSFLMMAHGNEPAGRDAEFLGHWVAHVRRLDPRHLYTSGAGWPTIPENDVDSISEPRVQRWGEELESRINGRPPETTTDYTEYVQASPRPIISHEIGQWCAYPNFAEREKYTGLLQPRNFDIFADFLAQGGMADQAEEFRLASGELQELAYKEDIEAALRTPGFGGFHLLGLNDFPGQGTALVGVLDAFWQEKGYCTAAEFARFCGPTVPLARLPKRVLTSGEELTFTVQVAHFGAAALEGATVAWTLQDDSGAKLDSGTVGGSTVAIGNSSMHGEVSVAAPESSEARRLSLEVTVTTAEGEQHANDWSLWVFPPAAPAPTSDVLTTRDLEEALEAAEGGRTVLLFPELGAPHTEVALGFSPVFWNTAWTRNQAPHTLGITHDPAHPALAGFPSDGHTDWQWWEPLHGANAVVLDDLPEVHPIVQPIDTWFSARRLGLVWEVGVGEGRLLVCSMDLHSDLDVRPVARQLLASLLGYLGGEGRPAPTVSAEAVRQLLTPSPTADAG</sequence>
<dbReference type="RefSeq" id="WP_090590471.1">
    <property type="nucleotide sequence ID" value="NZ_LT629688.1"/>
</dbReference>
<dbReference type="InterPro" id="IPR008979">
    <property type="entry name" value="Galactose-bd-like_sf"/>
</dbReference>
<keyword evidence="4 7" id="KW-0378">Hydrolase</keyword>
<dbReference type="STRING" id="675864.SAMN04489747_0584"/>
<dbReference type="OrthoDB" id="9758603at2"/>
<dbReference type="GO" id="GO:0004565">
    <property type="term" value="F:beta-galactosidase activity"/>
    <property type="evidence" value="ECO:0007669"/>
    <property type="project" value="UniProtKB-EC"/>
</dbReference>
<dbReference type="InterPro" id="IPR006104">
    <property type="entry name" value="Glyco_hydro_2_N"/>
</dbReference>
<gene>
    <name evidence="7" type="ORF">SAMN04489747_0584</name>
</gene>
<keyword evidence="8" id="KW-1185">Reference proteome</keyword>
<evidence type="ECO:0000256" key="1">
    <source>
        <dbReference type="ARBA" id="ARBA00001412"/>
    </source>
</evidence>
<proteinExistence type="inferred from homology"/>
<comment type="catalytic activity">
    <reaction evidence="1">
        <text>Hydrolysis of terminal non-reducing beta-D-galactose residues in beta-D-galactosides.</text>
        <dbReference type="EC" id="3.2.1.23"/>
    </reaction>
</comment>
<name>A0A1G6TCA9_9ACTN</name>
<protein>
    <recommendedName>
        <fullName evidence="3">beta-galactosidase</fullName>
        <ecNumber evidence="3">3.2.1.23</ecNumber>
    </recommendedName>
</protein>
<accession>A0A1G6TCA9</accession>
<evidence type="ECO:0000259" key="6">
    <source>
        <dbReference type="Pfam" id="PF02837"/>
    </source>
</evidence>
<dbReference type="PANTHER" id="PTHR46323">
    <property type="entry name" value="BETA-GALACTOSIDASE"/>
    <property type="match status" value="1"/>
</dbReference>
<feature type="domain" description="Glycosyl hydrolases family 2 sugar binding" evidence="6">
    <location>
        <begin position="26"/>
        <end position="213"/>
    </location>
</feature>
<keyword evidence="5" id="KW-0326">Glycosidase</keyword>
<dbReference type="Pfam" id="PF02837">
    <property type="entry name" value="Glyco_hydro_2_N"/>
    <property type="match status" value="1"/>
</dbReference>
<evidence type="ECO:0000313" key="8">
    <source>
        <dbReference type="Proteomes" id="UP000198546"/>
    </source>
</evidence>
<evidence type="ECO:0000313" key="7">
    <source>
        <dbReference type="EMBL" id="SDD26710.1"/>
    </source>
</evidence>
<evidence type="ECO:0000256" key="3">
    <source>
        <dbReference type="ARBA" id="ARBA00012756"/>
    </source>
</evidence>
<dbReference type="Gene3D" id="3.20.20.80">
    <property type="entry name" value="Glycosidases"/>
    <property type="match status" value="1"/>
</dbReference>
<reference evidence="7 8" key="1">
    <citation type="submission" date="2016-10" db="EMBL/GenBank/DDBJ databases">
        <authorList>
            <person name="de Groot N.N."/>
        </authorList>
    </citation>
    <scope>NUCLEOTIDE SEQUENCE [LARGE SCALE GENOMIC DNA]</scope>
    <source>
        <strain evidence="7 8">MON 2.2</strain>
    </source>
</reference>
<dbReference type="EC" id="3.2.1.23" evidence="3"/>
<dbReference type="InterPro" id="IPR050347">
    <property type="entry name" value="Bact_Beta-galactosidase"/>
</dbReference>
<dbReference type="SUPFAM" id="SSF49785">
    <property type="entry name" value="Galactose-binding domain-like"/>
    <property type="match status" value="1"/>
</dbReference>
<comment type="similarity">
    <text evidence="2">Belongs to the glycosyl hydrolase 2 family.</text>
</comment>
<dbReference type="Proteomes" id="UP000198546">
    <property type="component" value="Chromosome i"/>
</dbReference>
<dbReference type="InterPro" id="IPR017853">
    <property type="entry name" value="GH"/>
</dbReference>
<dbReference type="SUPFAM" id="SSF51445">
    <property type="entry name" value="(Trans)glycosidases"/>
    <property type="match status" value="1"/>
</dbReference>
<evidence type="ECO:0000256" key="4">
    <source>
        <dbReference type="ARBA" id="ARBA00022801"/>
    </source>
</evidence>
<evidence type="ECO:0000256" key="2">
    <source>
        <dbReference type="ARBA" id="ARBA00007401"/>
    </source>
</evidence>
<dbReference type="Gene3D" id="2.60.120.260">
    <property type="entry name" value="Galactose-binding domain-like"/>
    <property type="match status" value="1"/>
</dbReference>
<dbReference type="PANTHER" id="PTHR46323:SF2">
    <property type="entry name" value="BETA-GALACTOSIDASE"/>
    <property type="match status" value="1"/>
</dbReference>
<dbReference type="EMBL" id="LT629688">
    <property type="protein sequence ID" value="SDD26710.1"/>
    <property type="molecule type" value="Genomic_DNA"/>
</dbReference>
<evidence type="ECO:0000256" key="5">
    <source>
        <dbReference type="ARBA" id="ARBA00023295"/>
    </source>
</evidence>
<dbReference type="GO" id="GO:0009341">
    <property type="term" value="C:beta-galactosidase complex"/>
    <property type="evidence" value="ECO:0007669"/>
    <property type="project" value="TreeGrafter"/>
</dbReference>